<dbReference type="InterPro" id="IPR039298">
    <property type="entry name" value="ACOT13"/>
</dbReference>
<feature type="domain" description="Thioesterase" evidence="3">
    <location>
        <begin position="51"/>
        <end position="125"/>
    </location>
</feature>
<dbReference type="RefSeq" id="WP_163651350.1">
    <property type="nucleotide sequence ID" value="NZ_JAAGRN010000001.1"/>
</dbReference>
<protein>
    <submittedName>
        <fullName evidence="4">PaaI family thioesterase</fullName>
    </submittedName>
</protein>
<dbReference type="Pfam" id="PF03061">
    <property type="entry name" value="4HBT"/>
    <property type="match status" value="1"/>
</dbReference>
<dbReference type="InterPro" id="IPR029069">
    <property type="entry name" value="HotDog_dom_sf"/>
</dbReference>
<dbReference type="AlphaFoldDB" id="A0A6B2QVA0"/>
<proteinExistence type="inferred from homology"/>
<comment type="similarity">
    <text evidence="1">Belongs to the thioesterase PaaI family.</text>
</comment>
<name>A0A6B2QVA0_9BURK</name>
<reference evidence="4" key="1">
    <citation type="submission" date="2020-02" db="EMBL/GenBank/DDBJ databases">
        <authorList>
            <person name="Chen W.-M."/>
        </authorList>
    </citation>
    <scope>NUCLEOTIDE SEQUENCE</scope>
    <source>
        <strain evidence="4">NBD-18</strain>
    </source>
</reference>
<evidence type="ECO:0000256" key="1">
    <source>
        <dbReference type="ARBA" id="ARBA00008324"/>
    </source>
</evidence>
<evidence type="ECO:0000259" key="3">
    <source>
        <dbReference type="Pfam" id="PF03061"/>
    </source>
</evidence>
<organism evidence="4">
    <name type="scientific">Sheuella amnicola</name>
    <dbReference type="NCBI Taxonomy" id="2707330"/>
    <lineage>
        <taxon>Bacteria</taxon>
        <taxon>Pseudomonadati</taxon>
        <taxon>Pseudomonadota</taxon>
        <taxon>Betaproteobacteria</taxon>
        <taxon>Burkholderiales</taxon>
        <taxon>Alcaligenaceae</taxon>
        <taxon>Sheuella</taxon>
    </lineage>
</organism>
<evidence type="ECO:0000256" key="2">
    <source>
        <dbReference type="ARBA" id="ARBA00022801"/>
    </source>
</evidence>
<dbReference type="InterPro" id="IPR006683">
    <property type="entry name" value="Thioestr_dom"/>
</dbReference>
<comment type="caution">
    <text evidence="4">The sequence shown here is derived from an EMBL/GenBank/DDBJ whole genome shotgun (WGS) entry which is preliminary data.</text>
</comment>
<dbReference type="PANTHER" id="PTHR21660">
    <property type="entry name" value="THIOESTERASE SUPERFAMILY MEMBER-RELATED"/>
    <property type="match status" value="1"/>
</dbReference>
<dbReference type="Gene3D" id="3.10.129.10">
    <property type="entry name" value="Hotdog Thioesterase"/>
    <property type="match status" value="1"/>
</dbReference>
<dbReference type="GO" id="GO:0047617">
    <property type="term" value="F:fatty acyl-CoA hydrolase activity"/>
    <property type="evidence" value="ECO:0007669"/>
    <property type="project" value="InterPro"/>
</dbReference>
<dbReference type="EMBL" id="JAAGRN010000001">
    <property type="protein sequence ID" value="NDY82071.1"/>
    <property type="molecule type" value="Genomic_DNA"/>
</dbReference>
<dbReference type="SUPFAM" id="SSF54637">
    <property type="entry name" value="Thioesterase/thiol ester dehydrase-isomerase"/>
    <property type="match status" value="1"/>
</dbReference>
<dbReference type="PANTHER" id="PTHR21660:SF1">
    <property type="entry name" value="ACYL-COENZYME A THIOESTERASE 13"/>
    <property type="match status" value="1"/>
</dbReference>
<accession>A0A6B2QVA0</accession>
<sequence>MTDSVNVPCGFGPIIIEEPFTARIGPLYTKEDETGYRVGFFADSSHLNIEGVVHGGMLATVADQAIGINVARSSGERTDVLTVHLSIDYIGPAYEGDWVEATTTLSKKDGRIRFGNCELRVGDRLVLKASAVFTALRGRSVKA</sequence>
<evidence type="ECO:0000313" key="4">
    <source>
        <dbReference type="EMBL" id="NDY82071.1"/>
    </source>
</evidence>
<keyword evidence="2" id="KW-0378">Hydrolase</keyword>
<dbReference type="CDD" id="cd03443">
    <property type="entry name" value="PaaI_thioesterase"/>
    <property type="match status" value="1"/>
</dbReference>
<gene>
    <name evidence="4" type="ORF">G3I67_02395</name>
</gene>